<organism evidence="11 12">
    <name type="scientific">Polistes dominula</name>
    <name type="common">European paper wasp</name>
    <name type="synonym">Vespa dominula</name>
    <dbReference type="NCBI Taxonomy" id="743375"/>
    <lineage>
        <taxon>Eukaryota</taxon>
        <taxon>Metazoa</taxon>
        <taxon>Ecdysozoa</taxon>
        <taxon>Arthropoda</taxon>
        <taxon>Hexapoda</taxon>
        <taxon>Insecta</taxon>
        <taxon>Pterygota</taxon>
        <taxon>Neoptera</taxon>
        <taxon>Endopterygota</taxon>
        <taxon>Hymenoptera</taxon>
        <taxon>Apocrita</taxon>
        <taxon>Aculeata</taxon>
        <taxon>Vespoidea</taxon>
        <taxon>Vespidae</taxon>
        <taxon>Polistinae</taxon>
        <taxon>Polistini</taxon>
        <taxon>Polistes</taxon>
    </lineage>
</organism>
<keyword evidence="6" id="KW-0999">Mitochondrion inner membrane</keyword>
<dbReference type="PANTHER" id="PTHR12441">
    <property type="entry name" value="ATP SYNTHASE COUPLING FACTOR 6, MITOCHONDRIAL"/>
    <property type="match status" value="1"/>
</dbReference>
<dbReference type="GeneID" id="107074098"/>
<evidence type="ECO:0000256" key="4">
    <source>
        <dbReference type="ARBA" id="ARBA00022547"/>
    </source>
</evidence>
<proteinExistence type="inferred from homology"/>
<gene>
    <name evidence="12" type="primary">LOC107074098</name>
</gene>
<evidence type="ECO:0000256" key="1">
    <source>
        <dbReference type="ARBA" id="ARBA00004273"/>
    </source>
</evidence>
<comment type="subcellular location">
    <subcellularLocation>
        <location evidence="1">Mitochondrion inner membrane</location>
    </subcellularLocation>
</comment>
<keyword evidence="7" id="KW-0406">Ion transport</keyword>
<evidence type="ECO:0000256" key="2">
    <source>
        <dbReference type="ARBA" id="ARBA00007346"/>
    </source>
</evidence>
<keyword evidence="8" id="KW-0496">Mitochondrion</keyword>
<evidence type="ECO:0000256" key="9">
    <source>
        <dbReference type="ARBA" id="ARBA00023136"/>
    </source>
</evidence>
<evidence type="ECO:0000256" key="10">
    <source>
        <dbReference type="SAM" id="MobiDB-lite"/>
    </source>
</evidence>
<evidence type="ECO:0000256" key="7">
    <source>
        <dbReference type="ARBA" id="ARBA00023065"/>
    </source>
</evidence>
<dbReference type="InterPro" id="IPR036204">
    <property type="entry name" value="ATP_synth_f6_sf_mt"/>
</dbReference>
<reference evidence="12" key="1">
    <citation type="submission" date="2025-08" db="UniProtKB">
        <authorList>
            <consortium name="RefSeq"/>
        </authorList>
    </citation>
    <scope>IDENTIFICATION</scope>
    <source>
        <tissue evidence="12">Whole body</tissue>
    </source>
</reference>
<evidence type="ECO:0000313" key="12">
    <source>
        <dbReference type="RefSeq" id="XP_015190645.1"/>
    </source>
</evidence>
<keyword evidence="4" id="KW-0138">CF(0)</keyword>
<dbReference type="SUPFAM" id="SSF111357">
    <property type="entry name" value="Mitochondrial ATP synthase coupling factor 6"/>
    <property type="match status" value="1"/>
</dbReference>
<name>A0ABM1JDV7_POLDO</name>
<evidence type="ECO:0000256" key="8">
    <source>
        <dbReference type="ARBA" id="ARBA00023128"/>
    </source>
</evidence>
<keyword evidence="11" id="KW-1185">Reference proteome</keyword>
<dbReference type="RefSeq" id="XP_015190645.1">
    <property type="nucleotide sequence ID" value="XM_015335159.1"/>
</dbReference>
<dbReference type="Gene3D" id="1.10.246.110">
    <property type="entry name" value="Mitochondrial ATP synthase-coupling factor 6"/>
    <property type="match status" value="1"/>
</dbReference>
<keyword evidence="9" id="KW-0472">Membrane</keyword>
<comment type="similarity">
    <text evidence="2">Belongs to the eukaryotic ATPase subunit F6 family.</text>
</comment>
<evidence type="ECO:0000256" key="6">
    <source>
        <dbReference type="ARBA" id="ARBA00022792"/>
    </source>
</evidence>
<dbReference type="Proteomes" id="UP000694924">
    <property type="component" value="Unplaced"/>
</dbReference>
<dbReference type="Pfam" id="PF05511">
    <property type="entry name" value="ATP-synt_F6"/>
    <property type="match status" value="1"/>
</dbReference>
<evidence type="ECO:0000256" key="5">
    <source>
        <dbReference type="ARBA" id="ARBA00022781"/>
    </source>
</evidence>
<dbReference type="InterPro" id="IPR008387">
    <property type="entry name" value="ATP_synth_f6_mt"/>
</dbReference>
<sequence>MLRLRLSVNAPKIFKRNVGILAPALQKATDPIQQLFIDKIREYANKSQGGKLVDPTPDIEKERKSELEKLANQFGCAPGTKMSDFPSFSFTDPPIDSGVSKS</sequence>
<protein>
    <submittedName>
        <fullName evidence="12">ATP synthase-coupling factor 6, mitochondrial-like</fullName>
    </submittedName>
</protein>
<keyword evidence="5" id="KW-0375">Hydrogen ion transport</keyword>
<keyword evidence="3" id="KW-0813">Transport</keyword>
<dbReference type="PANTHER" id="PTHR12441:SF10">
    <property type="entry name" value="ATP SYNTHASE-COUPLING FACTOR 6, MITOCHONDRIAL"/>
    <property type="match status" value="1"/>
</dbReference>
<accession>A0ABM1JDV7</accession>
<evidence type="ECO:0000313" key="11">
    <source>
        <dbReference type="Proteomes" id="UP000694924"/>
    </source>
</evidence>
<evidence type="ECO:0000256" key="3">
    <source>
        <dbReference type="ARBA" id="ARBA00022448"/>
    </source>
</evidence>
<feature type="region of interest" description="Disordered" evidence="10">
    <location>
        <begin position="78"/>
        <end position="102"/>
    </location>
</feature>